<keyword evidence="2" id="KW-0812">Transmembrane</keyword>
<name>A0ABM9P301_9FLAO</name>
<evidence type="ECO:0000259" key="6">
    <source>
        <dbReference type="Pfam" id="PF13675"/>
    </source>
</evidence>
<evidence type="ECO:0000313" key="7">
    <source>
        <dbReference type="EMBL" id="CAL2089052.1"/>
    </source>
</evidence>
<reference evidence="7 8" key="1">
    <citation type="submission" date="2024-05" db="EMBL/GenBank/DDBJ databases">
        <authorList>
            <person name="Duchaud E."/>
        </authorList>
    </citation>
    <scope>NUCLEOTIDE SEQUENCE [LARGE SCALE GENOMIC DNA]</scope>
    <source>
        <strain evidence="7">Ena-SAMPLE-TAB-13-05-2024-13:56:06:370-140302</strain>
    </source>
</reference>
<dbReference type="InterPro" id="IPR029095">
    <property type="entry name" value="NarX-like_N"/>
</dbReference>
<dbReference type="RefSeq" id="WP_348712622.1">
    <property type="nucleotide sequence ID" value="NZ_CAXIXY010000005.1"/>
</dbReference>
<evidence type="ECO:0000256" key="4">
    <source>
        <dbReference type="ARBA" id="ARBA00023136"/>
    </source>
</evidence>
<dbReference type="EMBL" id="CAXIXY010000005">
    <property type="protein sequence ID" value="CAL2089052.1"/>
    <property type="molecule type" value="Genomic_DNA"/>
</dbReference>
<evidence type="ECO:0000256" key="1">
    <source>
        <dbReference type="ARBA" id="ARBA00004141"/>
    </source>
</evidence>
<sequence>MNKTTLFKIFALTCTVLLFAKPMNVNGQSKYGMLTFNKAVNISGKQRMLTQKLAKTYLYLLGNPTDAKAKRELLTTKIIFEKQNKILGANSQSQLTKNLISKVNKTWGKFKSLIEGVPNLKNAKEVVATNSILLKETNDVVEAVILESKNANNASSDDSLSEEDVELKQTINKAGKQRMLSQRLALYYFANSGSLKDKNNEARLRGVYSNIDDAITDLLISNFNNAKVEEVLGAAMAKWEVVRNNEEKLFKNGFTPKEMYKLSNDLTKAFNKVTISYEKVKL</sequence>
<accession>A0ABM9P301</accession>
<organism evidence="7 8">
    <name type="scientific">Tenacibaculum platacis</name>
    <dbReference type="NCBI Taxonomy" id="3137852"/>
    <lineage>
        <taxon>Bacteria</taxon>
        <taxon>Pseudomonadati</taxon>
        <taxon>Bacteroidota</taxon>
        <taxon>Flavobacteriia</taxon>
        <taxon>Flavobacteriales</taxon>
        <taxon>Flavobacteriaceae</taxon>
        <taxon>Tenacibaculum</taxon>
    </lineage>
</organism>
<proteinExistence type="predicted"/>
<evidence type="ECO:0000256" key="3">
    <source>
        <dbReference type="ARBA" id="ARBA00022989"/>
    </source>
</evidence>
<keyword evidence="3" id="KW-1133">Transmembrane helix</keyword>
<feature type="signal peptide" evidence="5">
    <location>
        <begin position="1"/>
        <end position="20"/>
    </location>
</feature>
<comment type="subcellular location">
    <subcellularLocation>
        <location evidence="1">Membrane</location>
        <topology evidence="1">Multi-pass membrane protein</topology>
    </subcellularLocation>
</comment>
<protein>
    <recommendedName>
        <fullName evidence="6">NarX-like N-terminal domain-containing protein</fullName>
    </recommendedName>
</protein>
<dbReference type="Pfam" id="PF13675">
    <property type="entry name" value="PilJ"/>
    <property type="match status" value="2"/>
</dbReference>
<evidence type="ECO:0000256" key="5">
    <source>
        <dbReference type="SAM" id="SignalP"/>
    </source>
</evidence>
<gene>
    <name evidence="7" type="ORF">T190607A01A_30242</name>
</gene>
<evidence type="ECO:0000256" key="2">
    <source>
        <dbReference type="ARBA" id="ARBA00022692"/>
    </source>
</evidence>
<keyword evidence="4" id="KW-0472">Membrane</keyword>
<keyword evidence="8" id="KW-1185">Reference proteome</keyword>
<dbReference type="Proteomes" id="UP001497416">
    <property type="component" value="Unassembled WGS sequence"/>
</dbReference>
<comment type="caution">
    <text evidence="7">The sequence shown here is derived from an EMBL/GenBank/DDBJ whole genome shotgun (WGS) entry which is preliminary data.</text>
</comment>
<keyword evidence="5" id="KW-0732">Signal</keyword>
<feature type="chain" id="PRO_5047397819" description="NarX-like N-terminal domain-containing protein" evidence="5">
    <location>
        <begin position="21"/>
        <end position="282"/>
    </location>
</feature>
<feature type="domain" description="NarX-like N-terminal" evidence="6">
    <location>
        <begin position="37"/>
        <end position="114"/>
    </location>
</feature>
<evidence type="ECO:0000313" key="8">
    <source>
        <dbReference type="Proteomes" id="UP001497416"/>
    </source>
</evidence>
<feature type="domain" description="NarX-like N-terminal" evidence="6">
    <location>
        <begin position="168"/>
        <end position="222"/>
    </location>
</feature>